<dbReference type="OrthoDB" id="2835096at2759"/>
<dbReference type="AlphaFoldDB" id="A0A9P6H622"/>
<dbReference type="SUPFAM" id="SSF52047">
    <property type="entry name" value="RNI-like"/>
    <property type="match status" value="1"/>
</dbReference>
<comment type="caution">
    <text evidence="2">The sequence shown here is derived from an EMBL/GenBank/DDBJ whole genome shotgun (WGS) entry which is preliminary data.</text>
</comment>
<feature type="compositionally biased region" description="Polar residues" evidence="1">
    <location>
        <begin position="1"/>
        <end position="16"/>
    </location>
</feature>
<dbReference type="InterPro" id="IPR032675">
    <property type="entry name" value="LRR_dom_sf"/>
</dbReference>
<protein>
    <submittedName>
        <fullName evidence="2">Uncharacterized protein</fullName>
    </submittedName>
</protein>
<reference evidence="2" key="2">
    <citation type="submission" date="2020-11" db="EMBL/GenBank/DDBJ databases">
        <authorList>
            <consortium name="DOE Joint Genome Institute"/>
            <person name="Kuo A."/>
            <person name="Miyauchi S."/>
            <person name="Kiss E."/>
            <person name="Drula E."/>
            <person name="Kohler A."/>
            <person name="Sanchez-Garcia M."/>
            <person name="Andreopoulos B."/>
            <person name="Barry K.W."/>
            <person name="Bonito G."/>
            <person name="Buee M."/>
            <person name="Carver A."/>
            <person name="Chen C."/>
            <person name="Cichocki N."/>
            <person name="Clum A."/>
            <person name="Culley D."/>
            <person name="Crous P.W."/>
            <person name="Fauchery L."/>
            <person name="Girlanda M."/>
            <person name="Hayes R."/>
            <person name="Keri Z."/>
            <person name="Labutti K."/>
            <person name="Lipzen A."/>
            <person name="Lombard V."/>
            <person name="Magnuson J."/>
            <person name="Maillard F."/>
            <person name="Morin E."/>
            <person name="Murat C."/>
            <person name="Nolan M."/>
            <person name="Ohm R."/>
            <person name="Pangilinan J."/>
            <person name="Pereira M."/>
            <person name="Perotto S."/>
            <person name="Peter M."/>
            <person name="Riley R."/>
            <person name="Sitrit Y."/>
            <person name="Stielow B."/>
            <person name="Szollosi G."/>
            <person name="Zifcakova L."/>
            <person name="Stursova M."/>
            <person name="Spatafora J.W."/>
            <person name="Tedersoo L."/>
            <person name="Vaario L.-M."/>
            <person name="Yamada A."/>
            <person name="Yan M."/>
            <person name="Wang P."/>
            <person name="Xu J."/>
            <person name="Bruns T."/>
            <person name="Baldrian P."/>
            <person name="Vilgalys R."/>
            <person name="Henrissat B."/>
            <person name="Grigoriev I.V."/>
            <person name="Hibbett D."/>
            <person name="Nagy L.G."/>
            <person name="Martin F.M."/>
        </authorList>
    </citation>
    <scope>NUCLEOTIDE SEQUENCE</scope>
    <source>
        <strain evidence="2">UH-Tt-Lm1</strain>
    </source>
</reference>
<evidence type="ECO:0000313" key="3">
    <source>
        <dbReference type="Proteomes" id="UP000736335"/>
    </source>
</evidence>
<reference evidence="2" key="1">
    <citation type="journal article" date="2020" name="Nat. Commun.">
        <title>Large-scale genome sequencing of mycorrhizal fungi provides insights into the early evolution of symbiotic traits.</title>
        <authorList>
            <person name="Miyauchi S."/>
            <person name="Kiss E."/>
            <person name="Kuo A."/>
            <person name="Drula E."/>
            <person name="Kohler A."/>
            <person name="Sanchez-Garcia M."/>
            <person name="Morin E."/>
            <person name="Andreopoulos B."/>
            <person name="Barry K.W."/>
            <person name="Bonito G."/>
            <person name="Buee M."/>
            <person name="Carver A."/>
            <person name="Chen C."/>
            <person name="Cichocki N."/>
            <person name="Clum A."/>
            <person name="Culley D."/>
            <person name="Crous P.W."/>
            <person name="Fauchery L."/>
            <person name="Girlanda M."/>
            <person name="Hayes R.D."/>
            <person name="Keri Z."/>
            <person name="LaButti K."/>
            <person name="Lipzen A."/>
            <person name="Lombard V."/>
            <person name="Magnuson J."/>
            <person name="Maillard F."/>
            <person name="Murat C."/>
            <person name="Nolan M."/>
            <person name="Ohm R.A."/>
            <person name="Pangilinan J."/>
            <person name="Pereira M.F."/>
            <person name="Perotto S."/>
            <person name="Peter M."/>
            <person name="Pfister S."/>
            <person name="Riley R."/>
            <person name="Sitrit Y."/>
            <person name="Stielow J.B."/>
            <person name="Szollosi G."/>
            <person name="Zifcakova L."/>
            <person name="Stursova M."/>
            <person name="Spatafora J.W."/>
            <person name="Tedersoo L."/>
            <person name="Vaario L.M."/>
            <person name="Yamada A."/>
            <person name="Yan M."/>
            <person name="Wang P."/>
            <person name="Xu J."/>
            <person name="Bruns T."/>
            <person name="Baldrian P."/>
            <person name="Vilgalys R."/>
            <person name="Dunand C."/>
            <person name="Henrissat B."/>
            <person name="Grigoriev I.V."/>
            <person name="Hibbett D."/>
            <person name="Nagy L.G."/>
            <person name="Martin F.M."/>
        </authorList>
    </citation>
    <scope>NUCLEOTIDE SEQUENCE</scope>
    <source>
        <strain evidence="2">UH-Tt-Lm1</strain>
    </source>
</reference>
<accession>A0A9P6H622</accession>
<evidence type="ECO:0000256" key="1">
    <source>
        <dbReference type="SAM" id="MobiDB-lite"/>
    </source>
</evidence>
<evidence type="ECO:0000313" key="2">
    <source>
        <dbReference type="EMBL" id="KAF9778337.1"/>
    </source>
</evidence>
<dbReference type="Proteomes" id="UP000736335">
    <property type="component" value="Unassembled WGS sequence"/>
</dbReference>
<feature type="region of interest" description="Disordered" evidence="1">
    <location>
        <begin position="1"/>
        <end position="20"/>
    </location>
</feature>
<proteinExistence type="predicted"/>
<keyword evidence="3" id="KW-1185">Reference proteome</keyword>
<name>A0A9P6H622_9AGAM</name>
<gene>
    <name evidence="2" type="ORF">BJ322DRAFT_1114148</name>
</gene>
<dbReference type="Gene3D" id="3.80.10.10">
    <property type="entry name" value="Ribonuclease Inhibitor"/>
    <property type="match status" value="1"/>
</dbReference>
<organism evidence="2 3">
    <name type="scientific">Thelephora terrestris</name>
    <dbReference type="NCBI Taxonomy" id="56493"/>
    <lineage>
        <taxon>Eukaryota</taxon>
        <taxon>Fungi</taxon>
        <taxon>Dikarya</taxon>
        <taxon>Basidiomycota</taxon>
        <taxon>Agaricomycotina</taxon>
        <taxon>Agaricomycetes</taxon>
        <taxon>Thelephorales</taxon>
        <taxon>Thelephoraceae</taxon>
        <taxon>Thelephora</taxon>
    </lineage>
</organism>
<sequence length="439" mass="49234">MPPSPSTNGNKLSQQDRATEHEKAIIKLKRARNSLLNVSKLPPEILGEISRWNATLKKHFVPLEERSHNFLAGFWATTWRIWQNDTFDVQRHHSISCSTNSSNGLPLTIACEILQDHAARDNIRWIHLSAESSGTLNSIISSLTACDGIRCSSVESVIIRYRDERESPVVSDFLAYSSFPKLRRLALQSCTISSWEFITSNTSVLTTLTLDSGYPTPTITSPQILSTLRSDPSIQEVALAGSAIPEDDGGNSRVPLTQLRKIALTGRRWGVFTLLHQLDYPRNMDSLVLTYGITQSKIYPVPSQISGWREVEEAFLVLIAHVPREEVTFCRIRDGSLSAQTVSAQSPNLRAIHFQGTGLGSTFFPIKDRDINFPHLQRIHITSDRAVVCHRDWSPLTTSLDHLPSSGNRLDTLEIDGSYSMFPWEEERIRTLLIDGVVH</sequence>
<dbReference type="EMBL" id="WIUZ02000023">
    <property type="protein sequence ID" value="KAF9778337.1"/>
    <property type="molecule type" value="Genomic_DNA"/>
</dbReference>